<dbReference type="AlphaFoldDB" id="A0A1U7LK00"/>
<organism evidence="1 2">
    <name type="scientific">Neolecta irregularis (strain DAH-3)</name>
    <dbReference type="NCBI Taxonomy" id="1198029"/>
    <lineage>
        <taxon>Eukaryota</taxon>
        <taxon>Fungi</taxon>
        <taxon>Dikarya</taxon>
        <taxon>Ascomycota</taxon>
        <taxon>Taphrinomycotina</taxon>
        <taxon>Neolectales</taxon>
        <taxon>Neolectaceae</taxon>
        <taxon>Neolecta</taxon>
    </lineage>
</organism>
<keyword evidence="2" id="KW-1185">Reference proteome</keyword>
<dbReference type="EMBL" id="LXFE01002511">
    <property type="protein sequence ID" value="OLL22958.1"/>
    <property type="molecule type" value="Genomic_DNA"/>
</dbReference>
<sequence>MDINGDSYNNYDKCKWNIPRILTIENRESVMMAIVVMGIDRVSTLTISFDVTVKQIKRNKRISQVQRPAGN</sequence>
<accession>A0A1U7LK00</accession>
<reference evidence="1 2" key="1">
    <citation type="submission" date="2016-04" db="EMBL/GenBank/DDBJ databases">
        <title>Evolutionary innovation and constraint leading to complex multicellularity in the Ascomycota.</title>
        <authorList>
            <person name="Cisse O."/>
            <person name="Nguyen A."/>
            <person name="Hewitt D.A."/>
            <person name="Jedd G."/>
            <person name="Stajich J.E."/>
        </authorList>
    </citation>
    <scope>NUCLEOTIDE SEQUENCE [LARGE SCALE GENOMIC DNA]</scope>
    <source>
        <strain evidence="1 2">DAH-3</strain>
    </source>
</reference>
<name>A0A1U7LK00_NEOID</name>
<gene>
    <name evidence="1" type="ORF">NEOLI_003524</name>
</gene>
<evidence type="ECO:0000313" key="2">
    <source>
        <dbReference type="Proteomes" id="UP000186594"/>
    </source>
</evidence>
<comment type="caution">
    <text evidence="1">The sequence shown here is derived from an EMBL/GenBank/DDBJ whole genome shotgun (WGS) entry which is preliminary data.</text>
</comment>
<protein>
    <submittedName>
        <fullName evidence="1">Uncharacterized protein</fullName>
    </submittedName>
</protein>
<dbReference type="Proteomes" id="UP000186594">
    <property type="component" value="Unassembled WGS sequence"/>
</dbReference>
<evidence type="ECO:0000313" key="1">
    <source>
        <dbReference type="EMBL" id="OLL22958.1"/>
    </source>
</evidence>
<proteinExistence type="predicted"/>